<dbReference type="GO" id="GO:0016887">
    <property type="term" value="F:ATP hydrolysis activity"/>
    <property type="evidence" value="ECO:0007669"/>
    <property type="project" value="TreeGrafter"/>
</dbReference>
<reference evidence="17" key="1">
    <citation type="journal article" date="2022" name="IScience">
        <title>Evolution of zygomycete secretomes and the origins of terrestrial fungal ecologies.</title>
        <authorList>
            <person name="Chang Y."/>
            <person name="Wang Y."/>
            <person name="Mondo S."/>
            <person name="Ahrendt S."/>
            <person name="Andreopoulos W."/>
            <person name="Barry K."/>
            <person name="Beard J."/>
            <person name="Benny G.L."/>
            <person name="Blankenship S."/>
            <person name="Bonito G."/>
            <person name="Cuomo C."/>
            <person name="Desiro A."/>
            <person name="Gervers K.A."/>
            <person name="Hundley H."/>
            <person name="Kuo A."/>
            <person name="LaButti K."/>
            <person name="Lang B.F."/>
            <person name="Lipzen A."/>
            <person name="O'Donnell K."/>
            <person name="Pangilinan J."/>
            <person name="Reynolds N."/>
            <person name="Sandor L."/>
            <person name="Smith M.E."/>
            <person name="Tsang A."/>
            <person name="Grigoriev I.V."/>
            <person name="Stajich J.E."/>
            <person name="Spatafora J.W."/>
        </authorList>
    </citation>
    <scope>NUCLEOTIDE SEQUENCE</scope>
    <source>
        <strain evidence="17">RSA 2281</strain>
    </source>
</reference>
<protein>
    <submittedName>
        <fullName evidence="17">SNF2 family N-terminal domain-containing protein</fullName>
    </submittedName>
</protein>
<name>A0AAD5JYI8_9FUNG</name>
<dbReference type="SMART" id="SM00487">
    <property type="entry name" value="DEXDc"/>
    <property type="match status" value="1"/>
</dbReference>
<dbReference type="GO" id="GO:0004386">
    <property type="term" value="F:helicase activity"/>
    <property type="evidence" value="ECO:0007669"/>
    <property type="project" value="UniProtKB-KW"/>
</dbReference>
<feature type="compositionally biased region" description="Low complexity" evidence="13">
    <location>
        <begin position="98"/>
        <end position="107"/>
    </location>
</feature>
<dbReference type="GO" id="GO:0005634">
    <property type="term" value="C:nucleus"/>
    <property type="evidence" value="ECO:0007669"/>
    <property type="project" value="UniProtKB-SubCell"/>
</dbReference>
<keyword evidence="8" id="KW-0156">Chromatin regulator</keyword>
<evidence type="ECO:0000256" key="11">
    <source>
        <dbReference type="ARBA" id="ARBA00023163"/>
    </source>
</evidence>
<dbReference type="InterPro" id="IPR025260">
    <property type="entry name" value="CHD1-like_C"/>
</dbReference>
<keyword evidence="12" id="KW-0539">Nucleus</keyword>
<keyword evidence="18" id="KW-1185">Reference proteome</keyword>
<feature type="region of interest" description="Disordered" evidence="13">
    <location>
        <begin position="1157"/>
        <end position="1196"/>
    </location>
</feature>
<dbReference type="Pfam" id="PF23588">
    <property type="entry name" value="HTH_CHD1_Hrp3"/>
    <property type="match status" value="1"/>
</dbReference>
<dbReference type="Gene3D" id="2.40.50.40">
    <property type="match status" value="2"/>
</dbReference>
<dbReference type="Gene3D" id="6.10.140.1440">
    <property type="match status" value="1"/>
</dbReference>
<dbReference type="SMART" id="SM00490">
    <property type="entry name" value="HELICc"/>
    <property type="match status" value="1"/>
</dbReference>
<dbReference type="InterPro" id="IPR000953">
    <property type="entry name" value="Chromo/chromo_shadow_dom"/>
</dbReference>
<evidence type="ECO:0000256" key="4">
    <source>
        <dbReference type="ARBA" id="ARBA00022741"/>
    </source>
</evidence>
<evidence type="ECO:0000256" key="9">
    <source>
        <dbReference type="ARBA" id="ARBA00023015"/>
    </source>
</evidence>
<dbReference type="InterPro" id="IPR049730">
    <property type="entry name" value="SNF2/RAD54-like_C"/>
</dbReference>
<feature type="compositionally biased region" description="Basic residues" evidence="13">
    <location>
        <begin position="1640"/>
        <end position="1650"/>
    </location>
</feature>
<keyword evidence="6" id="KW-0347">Helicase</keyword>
<feature type="compositionally biased region" description="Low complexity" evidence="13">
    <location>
        <begin position="1485"/>
        <end position="1508"/>
    </location>
</feature>
<evidence type="ECO:0000313" key="17">
    <source>
        <dbReference type="EMBL" id="KAI9246709.1"/>
    </source>
</evidence>
<feature type="compositionally biased region" description="Basic residues" evidence="13">
    <location>
        <begin position="247"/>
        <end position="257"/>
    </location>
</feature>
<evidence type="ECO:0000313" key="18">
    <source>
        <dbReference type="Proteomes" id="UP001209540"/>
    </source>
</evidence>
<dbReference type="GO" id="GO:0034728">
    <property type="term" value="P:nucleosome organization"/>
    <property type="evidence" value="ECO:0007669"/>
    <property type="project" value="TreeGrafter"/>
</dbReference>
<feature type="compositionally biased region" description="Polar residues" evidence="13">
    <location>
        <begin position="19"/>
        <end position="31"/>
    </location>
</feature>
<feature type="region of interest" description="Disordered" evidence="13">
    <location>
        <begin position="1384"/>
        <end position="1404"/>
    </location>
</feature>
<comment type="subcellular location">
    <subcellularLocation>
        <location evidence="1">Nucleus</location>
    </subcellularLocation>
</comment>
<dbReference type="Gene3D" id="3.40.50.10810">
    <property type="entry name" value="Tandem AAA-ATPase domain"/>
    <property type="match status" value="1"/>
</dbReference>
<feature type="compositionally biased region" description="Basic and acidic residues" evidence="13">
    <location>
        <begin position="1390"/>
        <end position="1400"/>
    </location>
</feature>
<evidence type="ECO:0000256" key="7">
    <source>
        <dbReference type="ARBA" id="ARBA00022840"/>
    </source>
</evidence>
<feature type="compositionally biased region" description="Acidic residues" evidence="13">
    <location>
        <begin position="47"/>
        <end position="56"/>
    </location>
</feature>
<dbReference type="InterPro" id="IPR023780">
    <property type="entry name" value="Chromo_domain"/>
</dbReference>
<evidence type="ECO:0000259" key="14">
    <source>
        <dbReference type="PROSITE" id="PS50013"/>
    </source>
</evidence>
<dbReference type="Pfam" id="PF00271">
    <property type="entry name" value="Helicase_C"/>
    <property type="match status" value="1"/>
</dbReference>
<dbReference type="InterPro" id="IPR056302">
    <property type="entry name" value="CHD1-2/Hrp3_HTH"/>
</dbReference>
<accession>A0AAD5JYI8</accession>
<dbReference type="EMBL" id="JAIXMP010000045">
    <property type="protein sequence ID" value="KAI9246709.1"/>
    <property type="molecule type" value="Genomic_DNA"/>
</dbReference>
<dbReference type="InterPro" id="IPR014001">
    <property type="entry name" value="Helicase_ATP-bd"/>
</dbReference>
<evidence type="ECO:0000256" key="2">
    <source>
        <dbReference type="ARBA" id="ARBA00009220"/>
    </source>
</evidence>
<dbReference type="Proteomes" id="UP001209540">
    <property type="component" value="Unassembled WGS sequence"/>
</dbReference>
<dbReference type="CDD" id="cd18793">
    <property type="entry name" value="SF2_C_SNF"/>
    <property type="match status" value="1"/>
</dbReference>
<dbReference type="InterPro" id="IPR023779">
    <property type="entry name" value="Chromodomain_CS"/>
</dbReference>
<feature type="compositionally biased region" description="Basic residues" evidence="13">
    <location>
        <begin position="1664"/>
        <end position="1689"/>
    </location>
</feature>
<dbReference type="Pfam" id="PF18196">
    <property type="entry name" value="Cdh1_DBD_1"/>
    <property type="match status" value="1"/>
</dbReference>
<sequence length="1700" mass="196227">MHDSEDEYTSAIPTKRDSVATTASDNDSLNDATLAGRKRRKRVVVFSDDDDEDDDPTVPNNTLPLVDEDDDDDDEDEDDDSSSLSNSEELTPSPRLNPQQHPHQPAPTHDDIYDDEQDDFDSSEDDNNDDDEEDDYDNVGITHTNNNSNNRSGYDTFEEVSEGEERRRRIGTDEPDFRYLDPELYGLRRSSRRSVAATTTTTTTTSRASRNRYATPTYNEDSEMSDASDDITSENGSDDDYGAPKNGTKKRAPRRSTRNATTPSQQQQRNNNQWVDYEDEESESEESDDSSDSETYGRPRRKSSKKRKNNKASRAASSDALRYSTRKRAVTNYNEDNAELWGLSEEDDAYAASNSYTPQPEEEEGDVIESIHDHRRREEFADEPEDIPEQNMEFLIKWKSWSHLHDTWDTYEYLKSFKGFRKLENYIRSAVYDEMEFRRNPETTQEEIEQQDINTERRREDIQHWCTVDRIIGIKGTPPDCEYLVKWKRLHYDVSTWETSDLISDNHQAEIDSFLDREQSQQIPPRSISYVKSRPTFSILREQPAFIKGGTLRDYQLHGASWMYWLWCNNKNGILADEMGLGKTVQTISFLSTLFHKHSMFGPFLIVVPLSTSDNWMSEIKQWAPDFNAICYVGNRKARQVIREQEFYVSGTKKLKFNVLVTTYEIVLKDRAELGGIKWQYLGVDEAHRLKNSESQLYEALQGFHTMNRLLITGTPLQNSVKELLALVGFLMPEMDLSELNVDLDKDDDHQQEKIKKLHESLKSIMLRRLKKDVEKSLPNKTERILRVEMSDMQRDLYKNILTKNFEVLNRGSEKNKKQWLNIAIELKKASNHPFLFQDMELVRTSRIEQLRGLVENSGKMVLLDKLLTRLKTDGHRVLIFSQLVMMLDILSEYMSLRGHPFQRLDGRMRTEDRTKAIEHYNAPDSPDFVFLLSTRAGGMGINLVTADTVIIFDSDWNPQNDLQAMSRAHRIGQTKSVNVYRFVTKGTMEENIIERAKRKMVLEYCIIKQMDTSGLSLLPDNALTTASGKIRQLPFNKDEMSAILKFGAQNMFQDNENRVEKLNDMDLDDILARAEHTETNVEEESAALGSEDFLAQFKISDYGGTANDLSWDEIIPDGERRANEEQKIIEHELSLFERAAKKNRRTYRENAIDDFSEEEDEGGKTARKRRRKAAGSAGTNSKKNKNNNGNGTVVASADDVSEKDLRALIRALLKWGDVENRYEEAVRDTDLEHRDKKIILELCDDLVDACKAKISEQLLQAAATPTSKKSTIDEEIMLREVRHTKQKAILFTWRGIQSVNAGQILQRHHDMKVLRQRMNAMSNTLKFRMSLGAKRVQGWSCAWGQKEDAMLLVGVDRHGFGSWHPIQADHELGLDDKFFLNHNGDDEDKPAKDKDDKRTPKAIHLVRRAEQLLKVLAEDEKMRHTKPQKQQSTLKFSKKEQRHSSVADDHKRPAQKRVSPKTTSSSSPATSGRERKSKIGAGVATSSATSHRRSSPGTTTTTTTSTGKKSEKENKEPDMEEMYASYDEDEAKRALEPVRFVLLRLRDETNRLEKDRVAAFIKECVGKIGKCIDKNMDRLPSHYSRQERHRYHRDMWLYVKRFWPSKRPRYKDLVNIWDRLKNNPPPQPSSSSTQDSSSTHHHQSQHHHKDSSSTHHNNSSSSSHHHHTPSSHRRSSTSHHHHHRSHHGDRREERRDRRY</sequence>
<dbReference type="Gene3D" id="3.40.50.300">
    <property type="entry name" value="P-loop containing nucleotide triphosphate hydrolases"/>
    <property type="match status" value="1"/>
</dbReference>
<evidence type="ECO:0000256" key="13">
    <source>
        <dbReference type="SAM" id="MobiDB-lite"/>
    </source>
</evidence>
<feature type="compositionally biased region" description="Basic and acidic residues" evidence="13">
    <location>
        <begin position="1438"/>
        <end position="1453"/>
    </location>
</feature>
<dbReference type="GO" id="GO:0005524">
    <property type="term" value="F:ATP binding"/>
    <property type="evidence" value="ECO:0007669"/>
    <property type="project" value="UniProtKB-KW"/>
</dbReference>
<dbReference type="SUPFAM" id="SSF54160">
    <property type="entry name" value="Chromo domain-like"/>
    <property type="match status" value="2"/>
</dbReference>
<feature type="compositionally biased region" description="Polar residues" evidence="13">
    <location>
        <begin position="141"/>
        <end position="153"/>
    </location>
</feature>
<comment type="caution">
    <text evidence="17">The sequence shown here is derived from an EMBL/GenBank/DDBJ whole genome shotgun (WGS) entry which is preliminary data.</text>
</comment>
<feature type="compositionally biased region" description="Low complexity" evidence="13">
    <location>
        <begin position="1461"/>
        <end position="1472"/>
    </location>
</feature>
<dbReference type="PROSITE" id="PS51192">
    <property type="entry name" value="HELICASE_ATP_BIND_1"/>
    <property type="match status" value="1"/>
</dbReference>
<dbReference type="GO" id="GO:0042393">
    <property type="term" value="F:histone binding"/>
    <property type="evidence" value="ECO:0007669"/>
    <property type="project" value="TreeGrafter"/>
</dbReference>
<dbReference type="SMART" id="SM01176">
    <property type="entry name" value="DUF4208"/>
    <property type="match status" value="1"/>
</dbReference>
<dbReference type="GO" id="GO:0000785">
    <property type="term" value="C:chromatin"/>
    <property type="evidence" value="ECO:0007669"/>
    <property type="project" value="TreeGrafter"/>
</dbReference>
<dbReference type="InterPro" id="IPR001650">
    <property type="entry name" value="Helicase_C-like"/>
</dbReference>
<keyword evidence="10" id="KW-0238">DNA-binding</keyword>
<dbReference type="PROSITE" id="PS51194">
    <property type="entry name" value="HELICASE_CTER"/>
    <property type="match status" value="1"/>
</dbReference>
<dbReference type="PANTHER" id="PTHR45623:SF14">
    <property type="entry name" value="CHROMODOMAIN-HELICASE-DNA-BINDING PROTEIN 1"/>
    <property type="match status" value="1"/>
</dbReference>
<evidence type="ECO:0000259" key="16">
    <source>
        <dbReference type="PROSITE" id="PS51194"/>
    </source>
</evidence>
<feature type="compositionally biased region" description="Basic residues" evidence="13">
    <location>
        <begin position="298"/>
        <end position="311"/>
    </location>
</feature>
<evidence type="ECO:0000256" key="3">
    <source>
        <dbReference type="ARBA" id="ARBA00022737"/>
    </source>
</evidence>
<dbReference type="Pfam" id="PF13907">
    <property type="entry name" value="CHD1-like_C"/>
    <property type="match status" value="1"/>
</dbReference>
<reference evidence="17" key="2">
    <citation type="submission" date="2023-02" db="EMBL/GenBank/DDBJ databases">
        <authorList>
            <consortium name="DOE Joint Genome Institute"/>
            <person name="Mondo S.J."/>
            <person name="Chang Y."/>
            <person name="Wang Y."/>
            <person name="Ahrendt S."/>
            <person name="Andreopoulos W."/>
            <person name="Barry K."/>
            <person name="Beard J."/>
            <person name="Benny G.L."/>
            <person name="Blankenship S."/>
            <person name="Bonito G."/>
            <person name="Cuomo C."/>
            <person name="Desiro A."/>
            <person name="Gervers K.A."/>
            <person name="Hundley H."/>
            <person name="Kuo A."/>
            <person name="LaButti K."/>
            <person name="Lang B.F."/>
            <person name="Lipzen A."/>
            <person name="O'Donnell K."/>
            <person name="Pangilinan J."/>
            <person name="Reynolds N."/>
            <person name="Sandor L."/>
            <person name="Smith M.W."/>
            <person name="Tsang A."/>
            <person name="Grigoriev I.V."/>
            <person name="Stajich J.E."/>
            <person name="Spatafora J.W."/>
        </authorList>
    </citation>
    <scope>NUCLEOTIDE SEQUENCE</scope>
    <source>
        <strain evidence="17">RSA 2281</strain>
    </source>
</reference>
<dbReference type="InterPro" id="IPR041150">
    <property type="entry name" value="Cdh1_DBD"/>
</dbReference>
<evidence type="ECO:0000259" key="15">
    <source>
        <dbReference type="PROSITE" id="PS51192"/>
    </source>
</evidence>
<dbReference type="SMART" id="SM00298">
    <property type="entry name" value="CHROMO"/>
    <property type="match status" value="2"/>
</dbReference>
<feature type="compositionally biased region" description="Low complexity" evidence="13">
    <location>
        <begin position="193"/>
        <end position="215"/>
    </location>
</feature>
<feature type="region of interest" description="Disordered" evidence="13">
    <location>
        <begin position="1619"/>
        <end position="1700"/>
    </location>
</feature>
<feature type="region of interest" description="Disordered" evidence="13">
    <location>
        <begin position="1"/>
        <end position="320"/>
    </location>
</feature>
<dbReference type="Pfam" id="PF00176">
    <property type="entry name" value="SNF2-rel_dom"/>
    <property type="match status" value="1"/>
</dbReference>
<dbReference type="PROSITE" id="PS00598">
    <property type="entry name" value="CHROMO_1"/>
    <property type="match status" value="1"/>
</dbReference>
<dbReference type="CDD" id="cd18659">
    <property type="entry name" value="CD2_tandem"/>
    <property type="match status" value="1"/>
</dbReference>
<organism evidence="17 18">
    <name type="scientific">Phascolomyces articulosus</name>
    <dbReference type="NCBI Taxonomy" id="60185"/>
    <lineage>
        <taxon>Eukaryota</taxon>
        <taxon>Fungi</taxon>
        <taxon>Fungi incertae sedis</taxon>
        <taxon>Mucoromycota</taxon>
        <taxon>Mucoromycotina</taxon>
        <taxon>Mucoromycetes</taxon>
        <taxon>Mucorales</taxon>
        <taxon>Lichtheimiaceae</taxon>
        <taxon>Phascolomyces</taxon>
    </lineage>
</organism>
<keyword evidence="7" id="KW-0067">ATP-binding</keyword>
<evidence type="ECO:0000256" key="1">
    <source>
        <dbReference type="ARBA" id="ARBA00004123"/>
    </source>
</evidence>
<keyword evidence="4" id="KW-0547">Nucleotide-binding</keyword>
<dbReference type="InterPro" id="IPR027417">
    <property type="entry name" value="P-loop_NTPase"/>
</dbReference>
<evidence type="ECO:0000256" key="12">
    <source>
        <dbReference type="ARBA" id="ARBA00023242"/>
    </source>
</evidence>
<dbReference type="FunFam" id="3.40.50.10810:FF:000005">
    <property type="entry name" value="Photoperiod-independent early flowering 1"/>
    <property type="match status" value="1"/>
</dbReference>
<feature type="compositionally biased region" description="Acidic residues" evidence="13">
    <location>
        <begin position="220"/>
        <end position="241"/>
    </location>
</feature>
<keyword evidence="5" id="KW-0378">Hydrolase</keyword>
<feature type="region of interest" description="Disordered" evidence="13">
    <location>
        <begin position="1419"/>
        <end position="1520"/>
    </location>
</feature>
<evidence type="ECO:0000256" key="5">
    <source>
        <dbReference type="ARBA" id="ARBA00022801"/>
    </source>
</evidence>
<feature type="compositionally biased region" description="Acidic residues" evidence="13">
    <location>
        <begin position="112"/>
        <end position="137"/>
    </location>
</feature>
<dbReference type="GO" id="GO:0140658">
    <property type="term" value="F:ATP-dependent chromatin remodeler activity"/>
    <property type="evidence" value="ECO:0007669"/>
    <property type="project" value="TreeGrafter"/>
</dbReference>
<feature type="compositionally biased region" description="Polar residues" evidence="13">
    <location>
        <begin position="258"/>
        <end position="274"/>
    </location>
</feature>
<dbReference type="PROSITE" id="PS50013">
    <property type="entry name" value="CHROMO_2"/>
    <property type="match status" value="2"/>
</dbReference>
<comment type="similarity">
    <text evidence="2">Belongs to the SNF2/RAD54 helicase family. SWR1 subfamily.</text>
</comment>
<dbReference type="InterPro" id="IPR016197">
    <property type="entry name" value="Chromo-like_dom_sf"/>
</dbReference>
<feature type="domain" description="Helicase C-terminal" evidence="16">
    <location>
        <begin position="863"/>
        <end position="1014"/>
    </location>
</feature>
<feature type="compositionally biased region" description="Basic and acidic residues" evidence="13">
    <location>
        <begin position="163"/>
        <end position="181"/>
    </location>
</feature>
<dbReference type="GO" id="GO:0003682">
    <property type="term" value="F:chromatin binding"/>
    <property type="evidence" value="ECO:0007669"/>
    <property type="project" value="TreeGrafter"/>
</dbReference>
<feature type="compositionally biased region" description="Low complexity" evidence="13">
    <location>
        <begin position="1175"/>
        <end position="1196"/>
    </location>
</feature>
<dbReference type="GO" id="GO:0003677">
    <property type="term" value="F:DNA binding"/>
    <property type="evidence" value="ECO:0007669"/>
    <property type="project" value="UniProtKB-KW"/>
</dbReference>
<keyword evidence="11" id="KW-0804">Transcription</keyword>
<feature type="compositionally biased region" description="Basic and acidic residues" evidence="13">
    <location>
        <begin position="1509"/>
        <end position="1518"/>
    </location>
</feature>
<dbReference type="Pfam" id="PF00385">
    <property type="entry name" value="Chromo"/>
    <property type="match status" value="2"/>
</dbReference>
<feature type="compositionally biased region" description="Acidic residues" evidence="13">
    <location>
        <begin position="276"/>
        <end position="292"/>
    </location>
</feature>
<evidence type="ECO:0000256" key="8">
    <source>
        <dbReference type="ARBA" id="ARBA00022853"/>
    </source>
</evidence>
<keyword evidence="3" id="KW-0677">Repeat</keyword>
<evidence type="ECO:0000256" key="10">
    <source>
        <dbReference type="ARBA" id="ARBA00023125"/>
    </source>
</evidence>
<dbReference type="PANTHER" id="PTHR45623">
    <property type="entry name" value="CHROMODOMAIN-HELICASE-DNA-BINDING PROTEIN 3-RELATED-RELATED"/>
    <property type="match status" value="1"/>
</dbReference>
<dbReference type="Gene3D" id="1.10.10.60">
    <property type="entry name" value="Homeodomain-like"/>
    <property type="match status" value="1"/>
</dbReference>
<feature type="domain" description="Helicase ATP-binding" evidence="15">
    <location>
        <begin position="564"/>
        <end position="734"/>
    </location>
</feature>
<evidence type="ECO:0000256" key="6">
    <source>
        <dbReference type="ARBA" id="ARBA00022806"/>
    </source>
</evidence>
<feature type="domain" description="Chromo" evidence="14">
    <location>
        <begin position="366"/>
        <end position="438"/>
    </location>
</feature>
<dbReference type="SUPFAM" id="SSF52540">
    <property type="entry name" value="P-loop containing nucleoside triphosphate hydrolases"/>
    <property type="match status" value="2"/>
</dbReference>
<dbReference type="InterPro" id="IPR000330">
    <property type="entry name" value="SNF2_N"/>
</dbReference>
<dbReference type="InterPro" id="IPR038718">
    <property type="entry name" value="SNF2-like_sf"/>
</dbReference>
<keyword evidence="9" id="KW-0805">Transcription regulation</keyword>
<gene>
    <name evidence="17" type="ORF">BDA99DRAFT_262166</name>
</gene>
<feature type="compositionally biased region" description="Basic and acidic residues" evidence="13">
    <location>
        <begin position="1690"/>
        <end position="1700"/>
    </location>
</feature>
<proteinExistence type="inferred from homology"/>
<feature type="compositionally biased region" description="Acidic residues" evidence="13">
    <location>
        <begin position="66"/>
        <end position="81"/>
    </location>
</feature>
<feature type="domain" description="Chromo" evidence="14">
    <location>
        <begin position="466"/>
        <end position="526"/>
    </location>
</feature>